<keyword evidence="1" id="KW-0472">Membrane</keyword>
<gene>
    <name evidence="2" type="ORF">MCHUDSM44219_02899</name>
</gene>
<reference evidence="2 3" key="1">
    <citation type="journal article" date="2015" name="Genome Biol. Evol.">
        <title>Characterization of Three Mycobacterium spp. with Potential Use in Bioremediation by Genome Sequencing and Comparative Genomics.</title>
        <authorList>
            <person name="Das S."/>
            <person name="Pettersson B.M."/>
            <person name="Behra P.R."/>
            <person name="Ramesh M."/>
            <person name="Dasgupta S."/>
            <person name="Bhattacharya A."/>
            <person name="Kirsebom L.A."/>
        </authorList>
    </citation>
    <scope>NUCLEOTIDE SEQUENCE [LARGE SCALE GENOMIC DNA]</scope>
    <source>
        <strain evidence="2 3">DSM 44219</strain>
    </source>
</reference>
<keyword evidence="1" id="KW-1133">Transmembrane helix</keyword>
<feature type="transmembrane region" description="Helical" evidence="1">
    <location>
        <begin position="38"/>
        <end position="56"/>
    </location>
</feature>
<dbReference type="PATRIC" id="fig|1800.3.peg.2904"/>
<dbReference type="EMBL" id="JYNX01000036">
    <property type="protein sequence ID" value="KMO79357.1"/>
    <property type="molecule type" value="Genomic_DNA"/>
</dbReference>
<sequence>MCEAVVAAVFCGLSAGLMVIGAFLVAGEPLTPRAVAGIALYAALAAVLGVGVGALLRHSAGAVSVLLLWPLLVEPLVGNLPGRGPQVGPYLPFANMFRFLDVQWLFPGYGWHWSTAGSLGYFTALVAVVFAAAVIVVNRRDA</sequence>
<dbReference type="Proteomes" id="UP000036176">
    <property type="component" value="Unassembled WGS sequence"/>
</dbReference>
<evidence type="ECO:0000313" key="3">
    <source>
        <dbReference type="Proteomes" id="UP000036176"/>
    </source>
</evidence>
<feature type="transmembrane region" description="Helical" evidence="1">
    <location>
        <begin position="118"/>
        <end position="137"/>
    </location>
</feature>
<dbReference type="AlphaFoldDB" id="A0A0J6WCB8"/>
<proteinExistence type="predicted"/>
<name>A0A0J6WCB8_MYCCU</name>
<keyword evidence="3" id="KW-1185">Reference proteome</keyword>
<accession>A0A0J6WCB8</accession>
<evidence type="ECO:0000256" key="1">
    <source>
        <dbReference type="SAM" id="Phobius"/>
    </source>
</evidence>
<comment type="caution">
    <text evidence="2">The sequence shown here is derived from an EMBL/GenBank/DDBJ whole genome shotgun (WGS) entry which is preliminary data.</text>
</comment>
<evidence type="ECO:0000313" key="2">
    <source>
        <dbReference type="EMBL" id="KMO79357.1"/>
    </source>
</evidence>
<evidence type="ECO:0008006" key="4">
    <source>
        <dbReference type="Google" id="ProtNLM"/>
    </source>
</evidence>
<feature type="transmembrane region" description="Helical" evidence="1">
    <location>
        <begin position="6"/>
        <end position="26"/>
    </location>
</feature>
<organism evidence="2 3">
    <name type="scientific">Mycolicibacterium chubuense</name>
    <name type="common">Mycobacterium chubuense</name>
    <dbReference type="NCBI Taxonomy" id="1800"/>
    <lineage>
        <taxon>Bacteria</taxon>
        <taxon>Bacillati</taxon>
        <taxon>Actinomycetota</taxon>
        <taxon>Actinomycetes</taxon>
        <taxon>Mycobacteriales</taxon>
        <taxon>Mycobacteriaceae</taxon>
        <taxon>Mycolicibacterium</taxon>
    </lineage>
</organism>
<protein>
    <recommendedName>
        <fullName evidence="4">ABC-2 family transporter protein</fullName>
    </recommendedName>
</protein>
<keyword evidence="1" id="KW-0812">Transmembrane</keyword>